<evidence type="ECO:0000259" key="11">
    <source>
        <dbReference type="PROSITE" id="PS50262"/>
    </source>
</evidence>
<dbReference type="Proteomes" id="UP001159428">
    <property type="component" value="Unassembled WGS sequence"/>
</dbReference>
<feature type="transmembrane region" description="Helical" evidence="10">
    <location>
        <begin position="172"/>
        <end position="194"/>
    </location>
</feature>
<dbReference type="GO" id="GO:0004930">
    <property type="term" value="F:G protein-coupled receptor activity"/>
    <property type="evidence" value="ECO:0007669"/>
    <property type="project" value="UniProtKB-KW"/>
</dbReference>
<evidence type="ECO:0000256" key="1">
    <source>
        <dbReference type="ARBA" id="ARBA00004651"/>
    </source>
</evidence>
<keyword evidence="13" id="KW-1185">Reference proteome</keyword>
<keyword evidence="5 9" id="KW-0297">G-protein coupled receptor</keyword>
<feature type="transmembrane region" description="Helical" evidence="10">
    <location>
        <begin position="206"/>
        <end position="227"/>
    </location>
</feature>
<feature type="non-terminal residue" evidence="12">
    <location>
        <position position="1"/>
    </location>
</feature>
<keyword evidence="7 9" id="KW-0675">Receptor</keyword>
<evidence type="ECO:0000256" key="9">
    <source>
        <dbReference type="RuleBase" id="RU000688"/>
    </source>
</evidence>
<dbReference type="InterPro" id="IPR000276">
    <property type="entry name" value="GPCR_Rhodpsn"/>
</dbReference>
<dbReference type="InterPro" id="IPR017452">
    <property type="entry name" value="GPCR_Rhodpsn_7TM"/>
</dbReference>
<sequence length="244" mass="27757">LIIISFFVFNSTRQPTEILLINLSLADFLVCAGYQPLLVLKFKNYGVSQVYMSFIGHSVITASMSGLLAVNFDRFSAIYFPYKYITWVTEKNTISLVTISWMISLSAGLLIVSNFSIALHIFHLYISLIIVLVPLMYSVIYREARPQARRIVSQTANQYPYRNIMVDRATRGVGLVLITTLTCWLPGIVSPAIVASLKNNEEIRKVVFKCLTAICANSCINPFIYVYKFSKFRRSVRKLIQRVL</sequence>
<dbReference type="Pfam" id="PF00001">
    <property type="entry name" value="7tm_1"/>
    <property type="match status" value="2"/>
</dbReference>
<dbReference type="InterPro" id="IPR050569">
    <property type="entry name" value="TAAR"/>
</dbReference>
<dbReference type="PROSITE" id="PS50262">
    <property type="entry name" value="G_PROTEIN_RECEP_F1_2"/>
    <property type="match status" value="1"/>
</dbReference>
<dbReference type="PANTHER" id="PTHR24249">
    <property type="entry name" value="HISTAMINE RECEPTOR-RELATED G-PROTEIN COUPLED RECEPTOR"/>
    <property type="match status" value="1"/>
</dbReference>
<evidence type="ECO:0000256" key="2">
    <source>
        <dbReference type="ARBA" id="ARBA00022475"/>
    </source>
</evidence>
<keyword evidence="4 10" id="KW-1133">Transmembrane helix</keyword>
<evidence type="ECO:0000313" key="13">
    <source>
        <dbReference type="Proteomes" id="UP001159428"/>
    </source>
</evidence>
<gene>
    <name evidence="12" type="ORF">PMEA_00031172</name>
</gene>
<dbReference type="Gene3D" id="1.20.1070.10">
    <property type="entry name" value="Rhodopsin 7-helix transmembrane proteins"/>
    <property type="match status" value="1"/>
</dbReference>
<comment type="caution">
    <text evidence="12">The sequence shown here is derived from an EMBL/GenBank/DDBJ whole genome shotgun (WGS) entry which is preliminary data.</text>
</comment>
<evidence type="ECO:0000256" key="7">
    <source>
        <dbReference type="ARBA" id="ARBA00023170"/>
    </source>
</evidence>
<evidence type="ECO:0000256" key="8">
    <source>
        <dbReference type="ARBA" id="ARBA00023224"/>
    </source>
</evidence>
<keyword evidence="6 10" id="KW-0472">Membrane</keyword>
<name>A0AAU9W2A8_9CNID</name>
<keyword evidence="3 9" id="KW-0812">Transmembrane</keyword>
<feature type="transmembrane region" description="Helical" evidence="10">
    <location>
        <begin position="93"/>
        <end position="111"/>
    </location>
</feature>
<feature type="non-terminal residue" evidence="12">
    <location>
        <position position="244"/>
    </location>
</feature>
<keyword evidence="8 9" id="KW-0807">Transducer</keyword>
<feature type="transmembrane region" description="Helical" evidence="10">
    <location>
        <begin position="117"/>
        <end position="140"/>
    </location>
</feature>
<feature type="transmembrane region" description="Helical" evidence="10">
    <location>
        <begin position="18"/>
        <end position="38"/>
    </location>
</feature>
<feature type="transmembrane region" description="Helical" evidence="10">
    <location>
        <begin position="50"/>
        <end position="72"/>
    </location>
</feature>
<dbReference type="EMBL" id="CALNXJ010000007">
    <property type="protein sequence ID" value="CAH3043241.1"/>
    <property type="molecule type" value="Genomic_DNA"/>
</dbReference>
<dbReference type="PROSITE" id="PS00237">
    <property type="entry name" value="G_PROTEIN_RECEP_F1_1"/>
    <property type="match status" value="1"/>
</dbReference>
<evidence type="ECO:0000256" key="4">
    <source>
        <dbReference type="ARBA" id="ARBA00022989"/>
    </source>
</evidence>
<accession>A0AAU9W2A8</accession>
<organism evidence="12 13">
    <name type="scientific">Pocillopora meandrina</name>
    <dbReference type="NCBI Taxonomy" id="46732"/>
    <lineage>
        <taxon>Eukaryota</taxon>
        <taxon>Metazoa</taxon>
        <taxon>Cnidaria</taxon>
        <taxon>Anthozoa</taxon>
        <taxon>Hexacorallia</taxon>
        <taxon>Scleractinia</taxon>
        <taxon>Astrocoeniina</taxon>
        <taxon>Pocilloporidae</taxon>
        <taxon>Pocillopora</taxon>
    </lineage>
</organism>
<dbReference type="PRINTS" id="PR00237">
    <property type="entry name" value="GPCRRHODOPSN"/>
</dbReference>
<evidence type="ECO:0000256" key="6">
    <source>
        <dbReference type="ARBA" id="ARBA00023136"/>
    </source>
</evidence>
<evidence type="ECO:0000313" key="12">
    <source>
        <dbReference type="EMBL" id="CAH3043241.1"/>
    </source>
</evidence>
<feature type="domain" description="G-protein coupled receptors family 1 profile" evidence="11">
    <location>
        <begin position="1"/>
        <end position="225"/>
    </location>
</feature>
<evidence type="ECO:0000256" key="10">
    <source>
        <dbReference type="SAM" id="Phobius"/>
    </source>
</evidence>
<keyword evidence="2" id="KW-1003">Cell membrane</keyword>
<dbReference type="GO" id="GO:0005886">
    <property type="term" value="C:plasma membrane"/>
    <property type="evidence" value="ECO:0007669"/>
    <property type="project" value="UniProtKB-SubCell"/>
</dbReference>
<evidence type="ECO:0000256" key="5">
    <source>
        <dbReference type="ARBA" id="ARBA00023040"/>
    </source>
</evidence>
<protein>
    <recommendedName>
        <fullName evidence="11">G-protein coupled receptors family 1 profile domain-containing protein</fullName>
    </recommendedName>
</protein>
<reference evidence="12 13" key="1">
    <citation type="submission" date="2022-05" db="EMBL/GenBank/DDBJ databases">
        <authorList>
            <consortium name="Genoscope - CEA"/>
            <person name="William W."/>
        </authorList>
    </citation>
    <scope>NUCLEOTIDE SEQUENCE [LARGE SCALE GENOMIC DNA]</scope>
</reference>
<proteinExistence type="inferred from homology"/>
<dbReference type="AlphaFoldDB" id="A0AAU9W2A8"/>
<dbReference type="SMART" id="SM01381">
    <property type="entry name" value="7TM_GPCR_Srsx"/>
    <property type="match status" value="1"/>
</dbReference>
<comment type="similarity">
    <text evidence="9">Belongs to the G-protein coupled receptor 1 family.</text>
</comment>
<dbReference type="CDD" id="cd00637">
    <property type="entry name" value="7tm_classA_rhodopsin-like"/>
    <property type="match status" value="1"/>
</dbReference>
<comment type="subcellular location">
    <subcellularLocation>
        <location evidence="1">Cell membrane</location>
        <topology evidence="1">Multi-pass membrane protein</topology>
    </subcellularLocation>
</comment>
<dbReference type="SUPFAM" id="SSF81321">
    <property type="entry name" value="Family A G protein-coupled receptor-like"/>
    <property type="match status" value="1"/>
</dbReference>
<evidence type="ECO:0000256" key="3">
    <source>
        <dbReference type="ARBA" id="ARBA00022692"/>
    </source>
</evidence>